<evidence type="ECO:0000256" key="2">
    <source>
        <dbReference type="ARBA" id="ARBA00023172"/>
    </source>
</evidence>
<dbReference type="InterPro" id="IPR002104">
    <property type="entry name" value="Integrase_catalytic"/>
</dbReference>
<evidence type="ECO:0000313" key="6">
    <source>
        <dbReference type="EMBL" id="GII42956.1"/>
    </source>
</evidence>
<dbReference type="GO" id="GO:0003677">
    <property type="term" value="F:DNA binding"/>
    <property type="evidence" value="ECO:0007669"/>
    <property type="project" value="UniProtKB-UniRule"/>
</dbReference>
<evidence type="ECO:0000256" key="3">
    <source>
        <dbReference type="PROSITE-ProRule" id="PRU01248"/>
    </source>
</evidence>
<reference evidence="6 7" key="1">
    <citation type="submission" date="2021-01" db="EMBL/GenBank/DDBJ databases">
        <title>Whole genome shotgun sequence of Planotetraspora phitsanulokensis NBRC 104273.</title>
        <authorList>
            <person name="Komaki H."/>
            <person name="Tamura T."/>
        </authorList>
    </citation>
    <scope>NUCLEOTIDE SEQUENCE [LARGE SCALE GENOMIC DNA]</scope>
    <source>
        <strain evidence="6 7">NBRC 104273</strain>
    </source>
</reference>
<dbReference type="Proteomes" id="UP000622547">
    <property type="component" value="Unassembled WGS sequence"/>
</dbReference>
<name>A0A8J3UED0_9ACTN</name>
<comment type="caution">
    <text evidence="6">The sequence shown here is derived from an EMBL/GenBank/DDBJ whole genome shotgun (WGS) entry which is preliminary data.</text>
</comment>
<dbReference type="PROSITE" id="PS51898">
    <property type="entry name" value="TYR_RECOMBINASE"/>
    <property type="match status" value="1"/>
</dbReference>
<proteinExistence type="predicted"/>
<dbReference type="PANTHER" id="PTHR30349:SF81">
    <property type="entry name" value="TYROSINE RECOMBINASE XERC"/>
    <property type="match status" value="1"/>
</dbReference>
<evidence type="ECO:0000259" key="4">
    <source>
        <dbReference type="PROSITE" id="PS51898"/>
    </source>
</evidence>
<accession>A0A8J3UED0</accession>
<dbReference type="PROSITE" id="PS51900">
    <property type="entry name" value="CB"/>
    <property type="match status" value="1"/>
</dbReference>
<evidence type="ECO:0000313" key="7">
    <source>
        <dbReference type="Proteomes" id="UP000622547"/>
    </source>
</evidence>
<keyword evidence="2" id="KW-0233">DNA recombination</keyword>
<dbReference type="Gene3D" id="1.10.443.10">
    <property type="entry name" value="Intergrase catalytic core"/>
    <property type="match status" value="1"/>
</dbReference>
<dbReference type="RefSeq" id="WP_204078368.1">
    <property type="nucleotide sequence ID" value="NZ_BAABHI010000065.1"/>
</dbReference>
<keyword evidence="7" id="KW-1185">Reference proteome</keyword>
<protein>
    <submittedName>
        <fullName evidence="6">Tyrosine recombinase XerC</fullName>
    </submittedName>
</protein>
<dbReference type="SUPFAM" id="SSF56349">
    <property type="entry name" value="DNA breaking-rejoining enzymes"/>
    <property type="match status" value="1"/>
</dbReference>
<keyword evidence="1 3" id="KW-0238">DNA-binding</keyword>
<dbReference type="InterPro" id="IPR050090">
    <property type="entry name" value="Tyrosine_recombinase_XerCD"/>
</dbReference>
<dbReference type="Pfam" id="PF00589">
    <property type="entry name" value="Phage_integrase"/>
    <property type="match status" value="1"/>
</dbReference>
<dbReference type="Gene3D" id="1.10.150.130">
    <property type="match status" value="1"/>
</dbReference>
<evidence type="ECO:0000259" key="5">
    <source>
        <dbReference type="PROSITE" id="PS51900"/>
    </source>
</evidence>
<dbReference type="GO" id="GO:0015074">
    <property type="term" value="P:DNA integration"/>
    <property type="evidence" value="ECO:0007669"/>
    <property type="project" value="InterPro"/>
</dbReference>
<dbReference type="AlphaFoldDB" id="A0A8J3UED0"/>
<feature type="domain" description="Core-binding (CB)" evidence="5">
    <location>
        <begin position="21"/>
        <end position="104"/>
    </location>
</feature>
<dbReference type="InterPro" id="IPR013762">
    <property type="entry name" value="Integrase-like_cat_sf"/>
</dbReference>
<feature type="domain" description="Tyr recombinase" evidence="4">
    <location>
        <begin position="127"/>
        <end position="315"/>
    </location>
</feature>
<dbReference type="GO" id="GO:0006310">
    <property type="term" value="P:DNA recombination"/>
    <property type="evidence" value="ECO:0007669"/>
    <property type="project" value="UniProtKB-KW"/>
</dbReference>
<organism evidence="6 7">
    <name type="scientific">Planotetraspora phitsanulokensis</name>
    <dbReference type="NCBI Taxonomy" id="575192"/>
    <lineage>
        <taxon>Bacteria</taxon>
        <taxon>Bacillati</taxon>
        <taxon>Actinomycetota</taxon>
        <taxon>Actinomycetes</taxon>
        <taxon>Streptosporangiales</taxon>
        <taxon>Streptosporangiaceae</taxon>
        <taxon>Planotetraspora</taxon>
    </lineage>
</organism>
<sequence>MTAELVETGGGEIAVAVDLPPLILDLTRAWLWSFDSVNTRQAYERNIRRWFDFCAETGLDPLEARKPHGDVFARWYAENAPRPPAPKTVAQLLAAVSSWYEYLHETDAIDANRFKKVKRPKIPRKHSETVALTKSEAQDVLREADRDHGREQLRTSAVIRVLLQVGLRVSEVVDAQIEDLGFARGYRTLRVMAKGAKPLVRRLPVETVYALDLYLAERARREGVEMKDLTGPIFVTGPGRPWPRTKAWEMVRRIAKQAGIQSKVGPHTLRHTYASLALDGGASPRQVQLDLNHEDLATTEIYWQARDRLEKDTSQLVASQLE</sequence>
<dbReference type="InterPro" id="IPR011010">
    <property type="entry name" value="DNA_brk_join_enz"/>
</dbReference>
<gene>
    <name evidence="6" type="primary">xerC_2</name>
    <name evidence="6" type="ORF">Pph01_79590</name>
</gene>
<dbReference type="PANTHER" id="PTHR30349">
    <property type="entry name" value="PHAGE INTEGRASE-RELATED"/>
    <property type="match status" value="1"/>
</dbReference>
<dbReference type="EMBL" id="BOOP01000048">
    <property type="protein sequence ID" value="GII42956.1"/>
    <property type="molecule type" value="Genomic_DNA"/>
</dbReference>
<dbReference type="InterPro" id="IPR044068">
    <property type="entry name" value="CB"/>
</dbReference>
<evidence type="ECO:0000256" key="1">
    <source>
        <dbReference type="ARBA" id="ARBA00023125"/>
    </source>
</evidence>
<dbReference type="InterPro" id="IPR010998">
    <property type="entry name" value="Integrase_recombinase_N"/>
</dbReference>